<dbReference type="GeneID" id="93526944"/>
<dbReference type="AlphaFoldDB" id="A0A9Q6ZCC2"/>
<organism evidence="2 3">
    <name type="scientific">Myroides odoratus</name>
    <name type="common">Flavobacterium odoratum</name>
    <dbReference type="NCBI Taxonomy" id="256"/>
    <lineage>
        <taxon>Bacteria</taxon>
        <taxon>Pseudomonadati</taxon>
        <taxon>Bacteroidota</taxon>
        <taxon>Flavobacteriia</taxon>
        <taxon>Flavobacteriales</taxon>
        <taxon>Flavobacteriaceae</taxon>
        <taxon>Myroides</taxon>
    </lineage>
</organism>
<accession>A0A9Q6ZCC2</accession>
<feature type="chain" id="PRO_5040509900" description="DUF4932 domain-containing protein" evidence="1">
    <location>
        <begin position="20"/>
        <end position="480"/>
    </location>
</feature>
<reference evidence="2 3" key="1">
    <citation type="submission" date="2021-01" db="EMBL/GenBank/DDBJ databases">
        <title>FDA dAtabase for Regulatory Grade micrObial Sequences (FDA-ARGOS): Supporting development and validation of Infectious Disease Dx tests.</title>
        <authorList>
            <person name="Sproer C."/>
            <person name="Gronow S."/>
            <person name="Severitt S."/>
            <person name="Schroder I."/>
            <person name="Tallon L."/>
            <person name="Sadzewicz L."/>
            <person name="Zhao X."/>
            <person name="Boylan J."/>
            <person name="Ott S."/>
            <person name="Bowen H."/>
            <person name="Vavikolanu K."/>
            <person name="Mehta A."/>
            <person name="Aluvathingal J."/>
            <person name="Nadendla S."/>
            <person name="Lowell S."/>
            <person name="Myers T."/>
            <person name="Yan Y."/>
            <person name="Sichtig H."/>
        </authorList>
    </citation>
    <scope>NUCLEOTIDE SEQUENCE [LARGE SCALE GENOMIC DNA]</scope>
    <source>
        <strain evidence="2 3">FDAARGOS_1131</strain>
    </source>
</reference>
<evidence type="ECO:0000256" key="1">
    <source>
        <dbReference type="SAM" id="SignalP"/>
    </source>
</evidence>
<gene>
    <name evidence="2" type="ORF">I6I88_04730</name>
</gene>
<dbReference type="OrthoDB" id="861310at2"/>
<name>A0A9Q6ZCC2_MYROD</name>
<sequence length="480" mass="55845">MRKRLFLFCLLAFAQLSIAQEIMQFKVSKPYCVFNFMETMTTQQGVSPTLREYIVPNIAKDSVFRQLCVDFQHLKLNYHYQLEGYPANRNSYRSTQDLLIIALVNANTIDEFKQRSIGILPHSEQQKLVTILKQAETYYDLLIWDDYEENIMEQRKKLETYVPQSSEIFDQIRHFYRSTWTADIPFLVSLYPIPGQKGISTATPHANSLCIGVLTNDTRGVERMGVVFHEMCHVLFNEQTPEFQQQIDQWFEANPSPYKQYAYNFFDEALATAIGNGWVHKNISGSLLTKDWYNNEYINGFAKELYPSVEEYLAKQQPIDQPFIDRAIALFAAKFPNTRTDYSVLLNRVSIYTDAETNIERTELRQAFGKHFQMTHSSLSSPILAPQNLESLQSSPQTQLVIIDKNHQETLKALKELFPQLSKISDIDFTHHTLLSFYDHLNRPIIILSVINDQGMETLVQQMKVLQFFDTKKIIQYKVD</sequence>
<evidence type="ECO:0008006" key="4">
    <source>
        <dbReference type="Google" id="ProtNLM"/>
    </source>
</evidence>
<protein>
    <recommendedName>
        <fullName evidence="4">DUF4932 domain-containing protein</fullName>
    </recommendedName>
</protein>
<proteinExistence type="predicted"/>
<dbReference type="Proteomes" id="UP000596202">
    <property type="component" value="Chromosome"/>
</dbReference>
<dbReference type="EMBL" id="CP068108">
    <property type="protein sequence ID" value="QQU01065.1"/>
    <property type="molecule type" value="Genomic_DNA"/>
</dbReference>
<evidence type="ECO:0000313" key="3">
    <source>
        <dbReference type="Proteomes" id="UP000596202"/>
    </source>
</evidence>
<evidence type="ECO:0000313" key="2">
    <source>
        <dbReference type="EMBL" id="QQU01065.1"/>
    </source>
</evidence>
<feature type="signal peptide" evidence="1">
    <location>
        <begin position="1"/>
        <end position="19"/>
    </location>
</feature>
<dbReference type="RefSeq" id="WP_002991300.1">
    <property type="nucleotide sequence ID" value="NZ_CP068108.1"/>
</dbReference>
<keyword evidence="1" id="KW-0732">Signal</keyword>